<protein>
    <recommendedName>
        <fullName evidence="5">DUF1753-domain-containing protein</fullName>
    </recommendedName>
</protein>
<evidence type="ECO:0000256" key="2">
    <source>
        <dbReference type="SAM" id="Phobius"/>
    </source>
</evidence>
<proteinExistence type="predicted"/>
<evidence type="ECO:0000313" key="4">
    <source>
        <dbReference type="Proteomes" id="UP001337655"/>
    </source>
</evidence>
<sequence length="325" mass="35862">MSPILRFPKPQSFLHIVSLRTITELVTLILLFNKVSGLYGILALFTGYELNPLQLSHYIYSLFVLGAVTWLYPSIRKPEEPLKNVALAWIYVLDTVINSAYTALFGAGWFLVLARELNQPVSFEGDVGSVPGSGTIDDTAGFTNPQHNVTKVEISAEPAPGMLSGQKAIAYGSQYGSLGSAVFQSGSMASLTVLGLLWIVRTYFCILVMSYARSMLRKYVASTSTEYSHAEDPALAENPFRIEREEGAGWRGKLGRFMLKFPTKRYWLGKDESEDEWVRATSGKFESGRGTGLRIKVPEHGVGERERRARSGTGPPLPVALKGKE</sequence>
<comment type="caution">
    <text evidence="3">The sequence shown here is derived from an EMBL/GenBank/DDBJ whole genome shotgun (WGS) entry which is preliminary data.</text>
</comment>
<feature type="transmembrane region" description="Helical" evidence="2">
    <location>
        <begin position="87"/>
        <end position="112"/>
    </location>
</feature>
<keyword evidence="4" id="KW-1185">Reference proteome</keyword>
<feature type="region of interest" description="Disordered" evidence="1">
    <location>
        <begin position="285"/>
        <end position="325"/>
    </location>
</feature>
<feature type="transmembrane region" description="Helical" evidence="2">
    <location>
        <begin position="188"/>
        <end position="209"/>
    </location>
</feature>
<dbReference type="GeneID" id="89930718"/>
<dbReference type="GO" id="GO:0006673">
    <property type="term" value="P:inositol phosphoceramide metabolic process"/>
    <property type="evidence" value="ECO:0007669"/>
    <property type="project" value="InterPro"/>
</dbReference>
<dbReference type="EMBL" id="JAVRRT010000017">
    <property type="protein sequence ID" value="KAK5165288.1"/>
    <property type="molecule type" value="Genomic_DNA"/>
</dbReference>
<dbReference type="Pfam" id="PF08552">
    <property type="entry name" value="Kei1"/>
    <property type="match status" value="1"/>
</dbReference>
<dbReference type="InterPro" id="IPR013862">
    <property type="entry name" value="Kei1"/>
</dbReference>
<keyword evidence="2" id="KW-1133">Transmembrane helix</keyword>
<dbReference type="RefSeq" id="XP_064655431.1">
    <property type="nucleotide sequence ID" value="XM_064806614.1"/>
</dbReference>
<evidence type="ECO:0000256" key="1">
    <source>
        <dbReference type="SAM" id="MobiDB-lite"/>
    </source>
</evidence>
<dbReference type="PANTHER" id="PTHR28077:SF1">
    <property type="entry name" value="INOSITOL PHOSPHORYLCERAMIDE SYNTHASE REGULATORY SUBUNIT KEI1"/>
    <property type="match status" value="1"/>
</dbReference>
<feature type="compositionally biased region" description="Basic and acidic residues" evidence="1">
    <location>
        <begin position="296"/>
        <end position="309"/>
    </location>
</feature>
<accession>A0AAV9P326</accession>
<evidence type="ECO:0008006" key="5">
    <source>
        <dbReference type="Google" id="ProtNLM"/>
    </source>
</evidence>
<name>A0AAV9P326_9PEZI</name>
<dbReference type="PANTHER" id="PTHR28077">
    <property type="entry name" value="INOSITOL PHOSPHORYLCERAMIDE SYNTHASE REGULATORY SUBUNIT KEI1"/>
    <property type="match status" value="1"/>
</dbReference>
<dbReference type="AlphaFoldDB" id="A0AAV9P326"/>
<dbReference type="GO" id="GO:0070916">
    <property type="term" value="C:inositol phosphoceramide synthase complex"/>
    <property type="evidence" value="ECO:0007669"/>
    <property type="project" value="TreeGrafter"/>
</dbReference>
<keyword evidence="2" id="KW-0472">Membrane</keyword>
<evidence type="ECO:0000313" key="3">
    <source>
        <dbReference type="EMBL" id="KAK5165288.1"/>
    </source>
</evidence>
<reference evidence="3 4" key="1">
    <citation type="submission" date="2023-08" db="EMBL/GenBank/DDBJ databases">
        <title>Black Yeasts Isolated from many extreme environments.</title>
        <authorList>
            <person name="Coleine C."/>
            <person name="Stajich J.E."/>
            <person name="Selbmann L."/>
        </authorList>
    </citation>
    <scope>NUCLEOTIDE SEQUENCE [LARGE SCALE GENOMIC DNA]</scope>
    <source>
        <strain evidence="3 4">CCFEE 5935</strain>
    </source>
</reference>
<feature type="transmembrane region" description="Helical" evidence="2">
    <location>
        <begin position="21"/>
        <end position="45"/>
    </location>
</feature>
<dbReference type="GO" id="GO:0070917">
    <property type="term" value="F:inositol phosphoceramide synthase regulator activity"/>
    <property type="evidence" value="ECO:0007669"/>
    <property type="project" value="InterPro"/>
</dbReference>
<organism evidence="3 4">
    <name type="scientific">Saxophila tyrrhenica</name>
    <dbReference type="NCBI Taxonomy" id="1690608"/>
    <lineage>
        <taxon>Eukaryota</taxon>
        <taxon>Fungi</taxon>
        <taxon>Dikarya</taxon>
        <taxon>Ascomycota</taxon>
        <taxon>Pezizomycotina</taxon>
        <taxon>Dothideomycetes</taxon>
        <taxon>Dothideomycetidae</taxon>
        <taxon>Mycosphaerellales</taxon>
        <taxon>Extremaceae</taxon>
        <taxon>Saxophila</taxon>
    </lineage>
</organism>
<dbReference type="Proteomes" id="UP001337655">
    <property type="component" value="Unassembled WGS sequence"/>
</dbReference>
<gene>
    <name evidence="3" type="ORF">LTR77_009386</name>
</gene>
<feature type="transmembrane region" description="Helical" evidence="2">
    <location>
        <begin position="57"/>
        <end position="75"/>
    </location>
</feature>
<dbReference type="GO" id="GO:0000139">
    <property type="term" value="C:Golgi membrane"/>
    <property type="evidence" value="ECO:0007669"/>
    <property type="project" value="TreeGrafter"/>
</dbReference>
<keyword evidence="2" id="KW-0812">Transmembrane</keyword>